<keyword evidence="1" id="KW-0732">Signal</keyword>
<dbReference type="EMBL" id="CATQJL010000112">
    <property type="protein sequence ID" value="CAJ0593722.1"/>
    <property type="molecule type" value="Genomic_DNA"/>
</dbReference>
<dbReference type="AlphaFoldDB" id="A0AA36DVC5"/>
<feature type="signal peptide" evidence="1">
    <location>
        <begin position="1"/>
        <end position="19"/>
    </location>
</feature>
<keyword evidence="3" id="KW-1185">Reference proteome</keyword>
<evidence type="ECO:0000313" key="3">
    <source>
        <dbReference type="Proteomes" id="UP001176961"/>
    </source>
</evidence>
<accession>A0AA36DVC5</accession>
<feature type="chain" id="PRO_5041467651" evidence="1">
    <location>
        <begin position="20"/>
        <end position="362"/>
    </location>
</feature>
<evidence type="ECO:0000313" key="2">
    <source>
        <dbReference type="EMBL" id="CAJ0593722.1"/>
    </source>
</evidence>
<sequence>MYLRMWLCLLLISCLGTDAGKRKGKKTAHSTRPPYMVDSLLPNEDDKDDDAKIGTSISDFFPYIIPKKTKLLRLQPLATMYYKPGYATFYRKFYADFAILVHPPMDCLAVYICFMRQTNATKSGLSRIDIESACKDSIRISTMEQILYHVKEGKAKPYVLLKAELDFRQKKGNPDVYELQVWTDFDHEDVSDAKQVTIEVPGKKRDILLLTSSPYCHAVLFNDDGAVPGSIIQIESNTDASQFYRIMGRAQYFPHILSRTAENSRSKTLKSEIVININKAATSQAECCPKLNEFTGYLNDDEWQEISVRPIANEYTLAKVGSLTFRINFSIIISFRNIVKRLDHSYLEQIQNIKSRKKVADA</sequence>
<organism evidence="2 3">
    <name type="scientific">Cylicocyclus nassatus</name>
    <name type="common">Nematode worm</name>
    <dbReference type="NCBI Taxonomy" id="53992"/>
    <lineage>
        <taxon>Eukaryota</taxon>
        <taxon>Metazoa</taxon>
        <taxon>Ecdysozoa</taxon>
        <taxon>Nematoda</taxon>
        <taxon>Chromadorea</taxon>
        <taxon>Rhabditida</taxon>
        <taxon>Rhabditina</taxon>
        <taxon>Rhabditomorpha</taxon>
        <taxon>Strongyloidea</taxon>
        <taxon>Strongylidae</taxon>
        <taxon>Cylicocyclus</taxon>
    </lineage>
</organism>
<protein>
    <submittedName>
        <fullName evidence="2">Uncharacterized protein</fullName>
    </submittedName>
</protein>
<gene>
    <name evidence="2" type="ORF">CYNAS_LOCUS5705</name>
</gene>
<name>A0AA36DVC5_CYLNA</name>
<evidence type="ECO:0000256" key="1">
    <source>
        <dbReference type="SAM" id="SignalP"/>
    </source>
</evidence>
<dbReference type="Proteomes" id="UP001176961">
    <property type="component" value="Unassembled WGS sequence"/>
</dbReference>
<proteinExistence type="predicted"/>
<reference evidence="2" key="1">
    <citation type="submission" date="2023-07" db="EMBL/GenBank/DDBJ databases">
        <authorList>
            <consortium name="CYATHOMIX"/>
        </authorList>
    </citation>
    <scope>NUCLEOTIDE SEQUENCE</scope>
    <source>
        <strain evidence="2">N/A</strain>
    </source>
</reference>
<comment type="caution">
    <text evidence="2">The sequence shown here is derived from an EMBL/GenBank/DDBJ whole genome shotgun (WGS) entry which is preliminary data.</text>
</comment>